<dbReference type="GeneID" id="115575308"/>
<dbReference type="Gene3D" id="1.10.150.50">
    <property type="entry name" value="Transcription Factor, Ets-1"/>
    <property type="match status" value="1"/>
</dbReference>
<dbReference type="GO" id="GO:0003924">
    <property type="term" value="F:GTPase activity"/>
    <property type="evidence" value="ECO:0007669"/>
    <property type="project" value="TreeGrafter"/>
</dbReference>
<evidence type="ECO:0000259" key="2">
    <source>
        <dbReference type="Pfam" id="PF00350"/>
    </source>
</evidence>
<keyword evidence="4" id="KW-1185">Reference proteome</keyword>
<dbReference type="SUPFAM" id="SSF52540">
    <property type="entry name" value="P-loop containing nucleoside triphosphate hydrolases"/>
    <property type="match status" value="1"/>
</dbReference>
<evidence type="ECO:0000256" key="1">
    <source>
        <dbReference type="SAM" id="MobiDB-lite"/>
    </source>
</evidence>
<dbReference type="InterPro" id="IPR045063">
    <property type="entry name" value="Dynamin_N"/>
</dbReference>
<dbReference type="Proteomes" id="UP000472265">
    <property type="component" value="Chromosome 23"/>
</dbReference>
<dbReference type="InterPro" id="IPR013761">
    <property type="entry name" value="SAM/pointed_sf"/>
</dbReference>
<gene>
    <name evidence="3" type="primary">LOC115575308</name>
</gene>
<dbReference type="PANTHER" id="PTHR47308:SF1">
    <property type="entry name" value="NUCLEAR GTPASE SLIP-GC"/>
    <property type="match status" value="1"/>
</dbReference>
<protein>
    <submittedName>
        <fullName evidence="3">Nuclear GTPase SLIP-GC-like</fullName>
    </submittedName>
</protein>
<evidence type="ECO:0000313" key="3">
    <source>
        <dbReference type="Ensembl" id="ENSSAUP00010056474.1"/>
    </source>
</evidence>
<dbReference type="RefSeq" id="XP_030263103.1">
    <property type="nucleotide sequence ID" value="XM_030407243.1"/>
</dbReference>
<organism evidence="3 4">
    <name type="scientific">Sparus aurata</name>
    <name type="common">Gilthead sea bream</name>
    <dbReference type="NCBI Taxonomy" id="8175"/>
    <lineage>
        <taxon>Eukaryota</taxon>
        <taxon>Metazoa</taxon>
        <taxon>Chordata</taxon>
        <taxon>Craniata</taxon>
        <taxon>Vertebrata</taxon>
        <taxon>Euteleostomi</taxon>
        <taxon>Actinopterygii</taxon>
        <taxon>Neopterygii</taxon>
        <taxon>Teleostei</taxon>
        <taxon>Neoteleostei</taxon>
        <taxon>Acanthomorphata</taxon>
        <taxon>Eupercaria</taxon>
        <taxon>Spariformes</taxon>
        <taxon>Sparidae</taxon>
        <taxon>Sparus</taxon>
    </lineage>
</organism>
<dbReference type="AlphaFoldDB" id="A0A671XZ18"/>
<accession>A0A671XZ18</accession>
<dbReference type="Ensembl" id="ENSSAUT00010059324.1">
    <property type="protein sequence ID" value="ENSSAUP00010056474.1"/>
    <property type="gene ID" value="ENSSAUG00010023158.1"/>
</dbReference>
<dbReference type="GeneTree" id="ENSGT00390000007091"/>
<dbReference type="PANTHER" id="PTHR47308">
    <property type="entry name" value="NUCLEAR GTPASE SLIP-GC"/>
    <property type="match status" value="1"/>
</dbReference>
<reference evidence="3" key="3">
    <citation type="submission" date="2025-09" db="UniProtKB">
        <authorList>
            <consortium name="Ensembl"/>
        </authorList>
    </citation>
    <scope>IDENTIFICATION</scope>
</reference>
<evidence type="ECO:0000313" key="4">
    <source>
        <dbReference type="Proteomes" id="UP000472265"/>
    </source>
</evidence>
<feature type="compositionally biased region" description="Polar residues" evidence="1">
    <location>
        <begin position="66"/>
        <end position="77"/>
    </location>
</feature>
<dbReference type="Pfam" id="PF00350">
    <property type="entry name" value="Dynamin_N"/>
    <property type="match status" value="1"/>
</dbReference>
<name>A0A671XZ18_SPAAU</name>
<dbReference type="InterPro" id="IPR027417">
    <property type="entry name" value="P-loop_NTPase"/>
</dbReference>
<sequence>MDDFVRNKLTEWGLSEYIETFKDEGIDEESFYCLDFQDIANLIPKVGRRAIFKKRLMLLKGEDNTTYHQESIDSPPQFQREKEEAAESDQVLPSTSGTKDKGKRKLDLQGESSKWPSPPSKRQRTSGLGLYTEEIILSDVKSIMRFVQQRLPNQDSNINRFLRNKISDLETDKRVLVGVFGKTGAGKSSLINAVIGEKNLLPSGSISACTSVMIKVEANMKSPKYEADIEFITKEEWKDELWSLLNFLGDNADQGNDQDEEEDYRDIDEKLSAVYGEEWRSKSAEDLMDNKYFKEIPEFLQSKRKILTCESAKELSAKCVKYTKSDSKDGDGKERKRWYWPLVKCVTVRVPKNRLLQHVTIVDLPGTGDRNKSRDEMWKSVVGSCSIVWIVTEINRAAAEKETWEILKSASSIMGNGGECQQIDFICTKSDNIEDSDDSSAAGVRALILKKNMKAKEEVNKEFKKLNKVKKHFGDECFKVFTVSSKEFFKKKHLAPDETEIPKLQEFLQDLNNRHSETLNYVSGAYGILSLIQGAHSRNVAGNTADVCKDLEEKISHELEKVKRPMEEAYMTFEKCLSEGVEKSESLCDKVLKSILQPRGVSGRGFHKILKCVVRNCGTYKPKNKKPINLNVKLAACLTDSIDEEFKKTFPNEKKCGAFNGVINTFSLGMEELIQKYKDVELQLIFLKTEEEKIKTVLNKTIREKKKTVYNSLTTTIEENMQDCYQQAAGFRGKDSLKNMRDTVKQHVYSLKNTMFEQAKDIMLRRLRKLKVYILKELKETMQKSIKLSLKTDDYSLPDFTVELVEVKKHYNCLKKNQDEETPQICFAQWGEASDA</sequence>
<proteinExistence type="predicted"/>
<dbReference type="InParanoid" id="A0A671XZ18"/>
<feature type="domain" description="Dynamin N-terminal" evidence="2">
    <location>
        <begin position="177"/>
        <end position="407"/>
    </location>
</feature>
<dbReference type="FunCoup" id="A0A671XZ18">
    <property type="interactions" value="55"/>
</dbReference>
<dbReference type="InterPro" id="IPR053082">
    <property type="entry name" value="Nuclear_GTPase_SLIP-GC"/>
</dbReference>
<reference evidence="3" key="1">
    <citation type="submission" date="2021-04" db="EMBL/GenBank/DDBJ databases">
        <authorList>
            <consortium name="Wellcome Sanger Institute Data Sharing"/>
        </authorList>
    </citation>
    <scope>NUCLEOTIDE SEQUENCE [LARGE SCALE GENOMIC DNA]</scope>
</reference>
<dbReference type="Gene3D" id="3.40.50.300">
    <property type="entry name" value="P-loop containing nucleotide triphosphate hydrolases"/>
    <property type="match status" value="2"/>
</dbReference>
<feature type="region of interest" description="Disordered" evidence="1">
    <location>
        <begin position="65"/>
        <end position="126"/>
    </location>
</feature>
<reference evidence="3" key="2">
    <citation type="submission" date="2025-08" db="UniProtKB">
        <authorList>
            <consortium name="Ensembl"/>
        </authorList>
    </citation>
    <scope>IDENTIFICATION</scope>
</reference>